<feature type="domain" description="DUF2231" evidence="2">
    <location>
        <begin position="3"/>
        <end position="145"/>
    </location>
</feature>
<feature type="transmembrane region" description="Helical" evidence="1">
    <location>
        <begin position="36"/>
        <end position="54"/>
    </location>
</feature>
<evidence type="ECO:0000256" key="1">
    <source>
        <dbReference type="SAM" id="Phobius"/>
    </source>
</evidence>
<comment type="caution">
    <text evidence="3">The sequence shown here is derived from an EMBL/GenBank/DDBJ whole genome shotgun (WGS) entry which is preliminary data.</text>
</comment>
<dbReference type="AlphaFoldDB" id="A0A920CRI5"/>
<dbReference type="Pfam" id="PF09990">
    <property type="entry name" value="DUF2231"/>
    <property type="match status" value="1"/>
</dbReference>
<dbReference type="EMBL" id="BORT01000012">
    <property type="protein sequence ID" value="GIO48295.1"/>
    <property type="molecule type" value="Genomic_DNA"/>
</dbReference>
<organism evidence="3 4">
    <name type="scientific">Paenibacillus azoreducens</name>
    <dbReference type="NCBI Taxonomy" id="116718"/>
    <lineage>
        <taxon>Bacteria</taxon>
        <taxon>Bacillati</taxon>
        <taxon>Bacillota</taxon>
        <taxon>Bacilli</taxon>
        <taxon>Bacillales</taxon>
        <taxon>Paenibacillaceae</taxon>
        <taxon>Paenibacillus</taxon>
    </lineage>
</organism>
<keyword evidence="4" id="KW-1185">Reference proteome</keyword>
<dbReference type="InterPro" id="IPR019251">
    <property type="entry name" value="DUF2231_TM"/>
</dbReference>
<reference evidence="3 4" key="1">
    <citation type="submission" date="2021-03" db="EMBL/GenBank/DDBJ databases">
        <title>Antimicrobial resistance genes in bacteria isolated from Japanese honey, and their potential for conferring macrolide and lincosamide resistance in the American foulbrood pathogen Paenibacillus larvae.</title>
        <authorList>
            <person name="Okamoto M."/>
            <person name="Kumagai M."/>
            <person name="Kanamori H."/>
            <person name="Takamatsu D."/>
        </authorList>
    </citation>
    <scope>NUCLEOTIDE SEQUENCE [LARGE SCALE GENOMIC DNA]</scope>
    <source>
        <strain evidence="3 4">J34TS1</strain>
    </source>
</reference>
<evidence type="ECO:0000313" key="3">
    <source>
        <dbReference type="EMBL" id="GIO48295.1"/>
    </source>
</evidence>
<feature type="transmembrane region" description="Helical" evidence="1">
    <location>
        <begin position="6"/>
        <end position="29"/>
    </location>
</feature>
<dbReference type="Proteomes" id="UP000682811">
    <property type="component" value="Unassembled WGS sequence"/>
</dbReference>
<feature type="transmembrane region" description="Helical" evidence="1">
    <location>
        <begin position="80"/>
        <end position="98"/>
    </location>
</feature>
<feature type="transmembrane region" description="Helical" evidence="1">
    <location>
        <begin position="110"/>
        <end position="131"/>
    </location>
</feature>
<dbReference type="RefSeq" id="WP_212978971.1">
    <property type="nucleotide sequence ID" value="NZ_AP025343.1"/>
</dbReference>
<keyword evidence="1" id="KW-1133">Transmembrane helix</keyword>
<name>A0A920CRI5_9BACL</name>
<proteinExistence type="predicted"/>
<sequence length="153" mass="16713">MNAPLHPLIVHFPIALLSLAAIFQILALWRPRLFNLPASGLLVLGFISGIFAYLTGDGGEHYAKNVFGATESMIHKHEDIAFYALLVFGVLLALKVLIGLPWIKGHFAKAIRWIMPLLPVISLAGLVLIYYTGHFGGQIIYHAGTDAIGQTLK</sequence>
<keyword evidence="1" id="KW-0812">Transmembrane</keyword>
<evidence type="ECO:0000259" key="2">
    <source>
        <dbReference type="Pfam" id="PF09990"/>
    </source>
</evidence>
<accession>A0A920CRI5</accession>
<keyword evidence="1" id="KW-0472">Membrane</keyword>
<protein>
    <recommendedName>
        <fullName evidence="2">DUF2231 domain-containing protein</fullName>
    </recommendedName>
</protein>
<evidence type="ECO:0000313" key="4">
    <source>
        <dbReference type="Proteomes" id="UP000682811"/>
    </source>
</evidence>
<gene>
    <name evidence="3" type="ORF">J34TS1_30600</name>
</gene>